<dbReference type="Proteomes" id="UP000319103">
    <property type="component" value="Unassembled WGS sequence"/>
</dbReference>
<name>A0A540W224_9ACTN</name>
<dbReference type="PANTHER" id="PTHR12277:SF79">
    <property type="entry name" value="XAA-PRO DIPEPTIDYL-PEPTIDASE-RELATED"/>
    <property type="match status" value="1"/>
</dbReference>
<dbReference type="RefSeq" id="WP_141633697.1">
    <property type="nucleotide sequence ID" value="NZ_VIGB01000003.1"/>
</dbReference>
<sequence length="374" mass="39071">MRWGTVLAAAATVVAGAGAAVLLVGRRVSDLALRPETAEHGPVIAEPALRVHRMTAHEVTLTRTVDSGRRGIYALDWPGGHAVVGDVLATDPQTVTRRIERSAGSPPADGAEVELSNRVLRGDPGSACGLDYMDVVVDGELGGLPAWYVPAVRGTWVILVHGALADRRQALPVLPVLQRLRLPALVASYRGDQGAPASPDGIGHFGETEWRDVDAAIRFAKEAGAGRIVLYGWSVGATTVLQTAARSDLREHLAALVLDSPVLEPAASVRGVAARAGAGAVAGQLGAWAAQGRTGVDLAGLARITDGTDLAAPALLLASPQDGVAPFRDAERLADRRSDLVSLHAFPGAGHAGLWNADPARYEELLRRFLTPIL</sequence>
<feature type="domain" description="AB hydrolase-1" evidence="1">
    <location>
        <begin position="156"/>
        <end position="267"/>
    </location>
</feature>
<dbReference type="InterPro" id="IPR000073">
    <property type="entry name" value="AB_hydrolase_1"/>
</dbReference>
<organism evidence="2 3">
    <name type="scientific">Kitasatospora acidiphila</name>
    <dbReference type="NCBI Taxonomy" id="2567942"/>
    <lineage>
        <taxon>Bacteria</taxon>
        <taxon>Bacillati</taxon>
        <taxon>Actinomycetota</taxon>
        <taxon>Actinomycetes</taxon>
        <taxon>Kitasatosporales</taxon>
        <taxon>Streptomycetaceae</taxon>
        <taxon>Kitasatospora</taxon>
    </lineage>
</organism>
<evidence type="ECO:0000313" key="2">
    <source>
        <dbReference type="EMBL" id="TQF03017.1"/>
    </source>
</evidence>
<evidence type="ECO:0000313" key="3">
    <source>
        <dbReference type="Proteomes" id="UP000319103"/>
    </source>
</evidence>
<dbReference type="GO" id="GO:0016787">
    <property type="term" value="F:hydrolase activity"/>
    <property type="evidence" value="ECO:0007669"/>
    <property type="project" value="UniProtKB-KW"/>
</dbReference>
<protein>
    <submittedName>
        <fullName evidence="2">Alpha/beta hydrolase</fullName>
    </submittedName>
</protein>
<keyword evidence="3" id="KW-1185">Reference proteome</keyword>
<dbReference type="AlphaFoldDB" id="A0A540W224"/>
<proteinExistence type="predicted"/>
<dbReference type="EMBL" id="VIGB01000003">
    <property type="protein sequence ID" value="TQF03017.1"/>
    <property type="molecule type" value="Genomic_DNA"/>
</dbReference>
<dbReference type="OrthoDB" id="8111537at2"/>
<dbReference type="SUPFAM" id="SSF53474">
    <property type="entry name" value="alpha/beta-Hydrolases"/>
    <property type="match status" value="1"/>
</dbReference>
<dbReference type="PANTHER" id="PTHR12277">
    <property type="entry name" value="ALPHA/BETA HYDROLASE DOMAIN-CONTAINING PROTEIN"/>
    <property type="match status" value="1"/>
</dbReference>
<comment type="caution">
    <text evidence="2">The sequence shown here is derived from an EMBL/GenBank/DDBJ whole genome shotgun (WGS) entry which is preliminary data.</text>
</comment>
<dbReference type="Gene3D" id="3.40.50.1820">
    <property type="entry name" value="alpha/beta hydrolase"/>
    <property type="match status" value="1"/>
</dbReference>
<reference evidence="2 3" key="1">
    <citation type="submission" date="2019-06" db="EMBL/GenBank/DDBJ databases">
        <title>Description of Kitasatospora acidophila sp. nov. isolated from pine grove soil, and reclassification of Streptomyces novaecaesareae to Kitasatospora novaeceasareae comb. nov.</title>
        <authorList>
            <person name="Kim M.J."/>
        </authorList>
    </citation>
    <scope>NUCLEOTIDE SEQUENCE [LARGE SCALE GENOMIC DNA]</scope>
    <source>
        <strain evidence="2 3">MMS16-CNU292</strain>
    </source>
</reference>
<keyword evidence="2" id="KW-0378">Hydrolase</keyword>
<evidence type="ECO:0000259" key="1">
    <source>
        <dbReference type="Pfam" id="PF00561"/>
    </source>
</evidence>
<dbReference type="InterPro" id="IPR029058">
    <property type="entry name" value="AB_hydrolase_fold"/>
</dbReference>
<accession>A0A540W224</accession>
<gene>
    <name evidence="2" type="ORF">E6W39_13035</name>
</gene>
<dbReference type="Pfam" id="PF00561">
    <property type="entry name" value="Abhydrolase_1"/>
    <property type="match status" value="1"/>
</dbReference>